<proteinExistence type="predicted"/>
<evidence type="ECO:0000313" key="2">
    <source>
        <dbReference type="EMBL" id="OAE23793.1"/>
    </source>
</evidence>
<evidence type="ECO:0000256" key="1">
    <source>
        <dbReference type="SAM" id="MobiDB-lite"/>
    </source>
</evidence>
<sequence>MLDHFRRTNEGRSCAEVLKQQLEHSHLRRLHEHRNNPEKLGEGEGEGRMNLDQPEAEELLLKRCWLSRYWGLAARLGVYADIAHGKHSLWASLAPSPFEFVVAAAEKALEAPALATSRELRPSTSKRPHRHLKTMGEIIASEEDAGSMLAVDKALREMAMLRVEEAVLLAMTDHRHPAMMRVGLSVDEAEDVQFKQAWLLYFWSRAKWLGLERDLADERVLYWTQRRHQPPTFRDTVDVEKGLLELQKLGLDKQQLWEEAPPRDELEIAHPIVAI</sequence>
<dbReference type="GO" id="GO:0000911">
    <property type="term" value="P:cytokinesis by cell plate formation"/>
    <property type="evidence" value="ECO:0007669"/>
    <property type="project" value="InterPro"/>
</dbReference>
<name>A0A176VTQ5_MARPO</name>
<reference evidence="2" key="1">
    <citation type="submission" date="2016-03" db="EMBL/GenBank/DDBJ databases">
        <title>Mechanisms controlling the formation of the plant cell surface in tip-growing cells are functionally conserved among land plants.</title>
        <authorList>
            <person name="Honkanen S."/>
            <person name="Jones V.A."/>
            <person name="Morieri G."/>
            <person name="Champion C."/>
            <person name="Hetherington A.J."/>
            <person name="Kelly S."/>
            <person name="Saint-Marcoux D."/>
            <person name="Proust H."/>
            <person name="Prescott H."/>
            <person name="Dolan L."/>
        </authorList>
    </citation>
    <scope>NUCLEOTIDE SEQUENCE [LARGE SCALE GENOMIC DNA]</scope>
    <source>
        <tissue evidence="2">Whole gametophyte</tissue>
    </source>
</reference>
<keyword evidence="3" id="KW-1185">Reference proteome</keyword>
<dbReference type="EMBL" id="LVLJ01002769">
    <property type="protein sequence ID" value="OAE23793.1"/>
    <property type="molecule type" value="Genomic_DNA"/>
</dbReference>
<feature type="compositionally biased region" description="Basic and acidic residues" evidence="1">
    <location>
        <begin position="33"/>
        <end position="49"/>
    </location>
</feature>
<accession>A0A176VTQ5</accession>
<dbReference type="InterPro" id="IPR040321">
    <property type="entry name" value="SCD2-like"/>
</dbReference>
<protein>
    <submittedName>
        <fullName evidence="2">Uncharacterized protein</fullName>
    </submittedName>
</protein>
<evidence type="ECO:0000313" key="3">
    <source>
        <dbReference type="Proteomes" id="UP000077202"/>
    </source>
</evidence>
<comment type="caution">
    <text evidence="2">The sequence shown here is derived from an EMBL/GenBank/DDBJ whole genome shotgun (WGS) entry which is preliminary data.</text>
</comment>
<feature type="region of interest" description="Disordered" evidence="1">
    <location>
        <begin position="26"/>
        <end position="49"/>
    </location>
</feature>
<gene>
    <name evidence="2" type="ORF">AXG93_3340s1200</name>
</gene>
<dbReference type="Proteomes" id="UP000077202">
    <property type="component" value="Unassembled WGS sequence"/>
</dbReference>
<dbReference type="AlphaFoldDB" id="A0A176VTQ5"/>
<dbReference type="PANTHER" id="PTHR31762:SF10">
    <property type="entry name" value="FAS-BINDING FACTOR-LIKE PROTEIN"/>
    <property type="match status" value="1"/>
</dbReference>
<dbReference type="PANTHER" id="PTHR31762">
    <property type="entry name" value="FAS-BINDING FACTOR-LIKE PROTEIN"/>
    <property type="match status" value="1"/>
</dbReference>
<organism evidence="2 3">
    <name type="scientific">Marchantia polymorpha subsp. ruderalis</name>
    <dbReference type="NCBI Taxonomy" id="1480154"/>
    <lineage>
        <taxon>Eukaryota</taxon>
        <taxon>Viridiplantae</taxon>
        <taxon>Streptophyta</taxon>
        <taxon>Embryophyta</taxon>
        <taxon>Marchantiophyta</taxon>
        <taxon>Marchantiopsida</taxon>
        <taxon>Marchantiidae</taxon>
        <taxon>Marchantiales</taxon>
        <taxon>Marchantiaceae</taxon>
        <taxon>Marchantia</taxon>
    </lineage>
</organism>